<evidence type="ECO:0000313" key="7">
    <source>
        <dbReference type="EMBL" id="SVC73674.1"/>
    </source>
</evidence>
<dbReference type="CDD" id="cd06171">
    <property type="entry name" value="Sigma70_r4"/>
    <property type="match status" value="1"/>
</dbReference>
<dbReference type="Pfam" id="PF08281">
    <property type="entry name" value="Sigma70_r4_2"/>
    <property type="match status" value="1"/>
</dbReference>
<dbReference type="InterPro" id="IPR007627">
    <property type="entry name" value="RNA_pol_sigma70_r2"/>
</dbReference>
<keyword evidence="2" id="KW-0805">Transcription regulation</keyword>
<evidence type="ECO:0000256" key="1">
    <source>
        <dbReference type="ARBA" id="ARBA00010641"/>
    </source>
</evidence>
<accession>A0A382PJW5</accession>
<dbReference type="InterPro" id="IPR039425">
    <property type="entry name" value="RNA_pol_sigma-70-like"/>
</dbReference>
<keyword evidence="4" id="KW-0804">Transcription</keyword>
<dbReference type="GO" id="GO:0003677">
    <property type="term" value="F:DNA binding"/>
    <property type="evidence" value="ECO:0007669"/>
    <property type="project" value="InterPro"/>
</dbReference>
<dbReference type="Gene3D" id="1.10.1740.10">
    <property type="match status" value="1"/>
</dbReference>
<comment type="similarity">
    <text evidence="1">Belongs to the sigma-70 factor family. ECF subfamily.</text>
</comment>
<name>A0A382PJW5_9ZZZZ</name>
<dbReference type="Gene3D" id="1.10.10.10">
    <property type="entry name" value="Winged helix-like DNA-binding domain superfamily/Winged helix DNA-binding domain"/>
    <property type="match status" value="1"/>
</dbReference>
<feature type="domain" description="RNA polymerase sigma-70 region 2" evidence="5">
    <location>
        <begin position="31"/>
        <end position="98"/>
    </location>
</feature>
<gene>
    <name evidence="7" type="ORF">METZ01_LOCUS326528</name>
</gene>
<evidence type="ECO:0000256" key="3">
    <source>
        <dbReference type="ARBA" id="ARBA00023082"/>
    </source>
</evidence>
<dbReference type="InterPro" id="IPR036388">
    <property type="entry name" value="WH-like_DNA-bd_sf"/>
</dbReference>
<evidence type="ECO:0000256" key="2">
    <source>
        <dbReference type="ARBA" id="ARBA00023015"/>
    </source>
</evidence>
<dbReference type="AlphaFoldDB" id="A0A382PJW5"/>
<dbReference type="NCBIfam" id="TIGR02937">
    <property type="entry name" value="sigma70-ECF"/>
    <property type="match status" value="1"/>
</dbReference>
<dbReference type="PANTHER" id="PTHR43133:SF51">
    <property type="entry name" value="RNA POLYMERASE SIGMA FACTOR"/>
    <property type="match status" value="1"/>
</dbReference>
<protein>
    <recommendedName>
        <fullName evidence="8">RNA polymerase subunit sigma-24</fullName>
    </recommendedName>
</protein>
<sequence>MGEPELDFPNASDDQLVLSAQNGSMEPYEELVHRHRGKIYARAFSMLRNEDEALDISQQAWVKGWQRLTQFQRNSSFTTWMTRICINLCLDLLRKKQRQKTDSLDQMDEEPGGFERRMPIEEYNPTEGMERSELRQEIDKAMEKLSYEHRTVLVLHEFERMEYREIAKSMQCSIGTVMSRLFYARRRLAKMLISLKKER</sequence>
<dbReference type="PANTHER" id="PTHR43133">
    <property type="entry name" value="RNA POLYMERASE ECF-TYPE SIGMA FACTO"/>
    <property type="match status" value="1"/>
</dbReference>
<dbReference type="GO" id="GO:0006352">
    <property type="term" value="P:DNA-templated transcription initiation"/>
    <property type="evidence" value="ECO:0007669"/>
    <property type="project" value="InterPro"/>
</dbReference>
<dbReference type="EMBL" id="UINC01107931">
    <property type="protein sequence ID" value="SVC73674.1"/>
    <property type="molecule type" value="Genomic_DNA"/>
</dbReference>
<evidence type="ECO:0000256" key="4">
    <source>
        <dbReference type="ARBA" id="ARBA00023163"/>
    </source>
</evidence>
<keyword evidence="3" id="KW-0731">Sigma factor</keyword>
<reference evidence="7" key="1">
    <citation type="submission" date="2018-05" db="EMBL/GenBank/DDBJ databases">
        <authorList>
            <person name="Lanie J.A."/>
            <person name="Ng W.-L."/>
            <person name="Kazmierczak K.M."/>
            <person name="Andrzejewski T.M."/>
            <person name="Davidsen T.M."/>
            <person name="Wayne K.J."/>
            <person name="Tettelin H."/>
            <person name="Glass J.I."/>
            <person name="Rusch D."/>
            <person name="Podicherti R."/>
            <person name="Tsui H.-C.T."/>
            <person name="Winkler M.E."/>
        </authorList>
    </citation>
    <scope>NUCLEOTIDE SEQUENCE</scope>
</reference>
<dbReference type="InterPro" id="IPR013249">
    <property type="entry name" value="RNA_pol_sigma70_r4_t2"/>
</dbReference>
<feature type="domain" description="RNA polymerase sigma factor 70 region 4 type 2" evidence="6">
    <location>
        <begin position="135"/>
        <end position="188"/>
    </location>
</feature>
<dbReference type="SUPFAM" id="SSF88946">
    <property type="entry name" value="Sigma2 domain of RNA polymerase sigma factors"/>
    <property type="match status" value="1"/>
</dbReference>
<feature type="non-terminal residue" evidence="7">
    <location>
        <position position="199"/>
    </location>
</feature>
<dbReference type="InterPro" id="IPR013325">
    <property type="entry name" value="RNA_pol_sigma_r2"/>
</dbReference>
<dbReference type="InterPro" id="IPR013324">
    <property type="entry name" value="RNA_pol_sigma_r3/r4-like"/>
</dbReference>
<dbReference type="SUPFAM" id="SSF88659">
    <property type="entry name" value="Sigma3 and sigma4 domains of RNA polymerase sigma factors"/>
    <property type="match status" value="1"/>
</dbReference>
<evidence type="ECO:0000259" key="5">
    <source>
        <dbReference type="Pfam" id="PF04542"/>
    </source>
</evidence>
<dbReference type="GO" id="GO:0016987">
    <property type="term" value="F:sigma factor activity"/>
    <property type="evidence" value="ECO:0007669"/>
    <property type="project" value="UniProtKB-KW"/>
</dbReference>
<proteinExistence type="inferred from homology"/>
<evidence type="ECO:0008006" key="8">
    <source>
        <dbReference type="Google" id="ProtNLM"/>
    </source>
</evidence>
<organism evidence="7">
    <name type="scientific">marine metagenome</name>
    <dbReference type="NCBI Taxonomy" id="408172"/>
    <lineage>
        <taxon>unclassified sequences</taxon>
        <taxon>metagenomes</taxon>
        <taxon>ecological metagenomes</taxon>
    </lineage>
</organism>
<dbReference type="Pfam" id="PF04542">
    <property type="entry name" value="Sigma70_r2"/>
    <property type="match status" value="1"/>
</dbReference>
<dbReference type="InterPro" id="IPR014284">
    <property type="entry name" value="RNA_pol_sigma-70_dom"/>
</dbReference>
<evidence type="ECO:0000259" key="6">
    <source>
        <dbReference type="Pfam" id="PF08281"/>
    </source>
</evidence>